<dbReference type="Proteomes" id="UP000176576">
    <property type="component" value="Unassembled WGS sequence"/>
</dbReference>
<accession>A0A1G2GAI1</accession>
<dbReference type="GO" id="GO:0015179">
    <property type="term" value="F:L-amino acid transmembrane transporter activity"/>
    <property type="evidence" value="ECO:0007669"/>
    <property type="project" value="TreeGrafter"/>
</dbReference>
<evidence type="ECO:0000256" key="3">
    <source>
        <dbReference type="ARBA" id="ARBA00022475"/>
    </source>
</evidence>
<dbReference type="Gene3D" id="1.20.1740.10">
    <property type="entry name" value="Amino acid/polyamine transporter I"/>
    <property type="match status" value="1"/>
</dbReference>
<feature type="transmembrane region" description="Helical" evidence="8">
    <location>
        <begin position="216"/>
        <end position="239"/>
    </location>
</feature>
<feature type="transmembrane region" description="Helical" evidence="8">
    <location>
        <begin position="176"/>
        <end position="195"/>
    </location>
</feature>
<comment type="caution">
    <text evidence="9">The sequence shown here is derived from an EMBL/GenBank/DDBJ whole genome shotgun (WGS) entry which is preliminary data.</text>
</comment>
<organism evidence="9 10">
    <name type="scientific">Candidatus Ryanbacteria bacterium RIFCSPHIGHO2_02_FULL_45_13b</name>
    <dbReference type="NCBI Taxonomy" id="1802117"/>
    <lineage>
        <taxon>Bacteria</taxon>
        <taxon>Candidatus Ryaniibacteriota</taxon>
    </lineage>
</organism>
<feature type="transmembrane region" description="Helical" evidence="8">
    <location>
        <begin position="81"/>
        <end position="105"/>
    </location>
</feature>
<evidence type="ECO:0000256" key="1">
    <source>
        <dbReference type="ARBA" id="ARBA00004429"/>
    </source>
</evidence>
<evidence type="ECO:0000313" key="10">
    <source>
        <dbReference type="Proteomes" id="UP000176576"/>
    </source>
</evidence>
<evidence type="ECO:0000256" key="5">
    <source>
        <dbReference type="ARBA" id="ARBA00022692"/>
    </source>
</evidence>
<proteinExistence type="predicted"/>
<feature type="transmembrane region" description="Helical" evidence="8">
    <location>
        <begin position="111"/>
        <end position="132"/>
    </location>
</feature>
<sequence>MSGVFSSMGLMIGAIIGAGMFALPHVVARAGIFWGSFHLLFAFCVVTLIHIFYSVVVAATPGKHRLPGYARIHLGVVAQRFSFFSALGGFYGALLVYGILGGIFLSRLFPFFEGGASMFTFLFFAVGALVLLGNLRGVGELNFLLTFFLIGAVGVLVVLLLPYVESSNFRIMPDKAAWFLPYGVFLFAFAGASAVPDAAEAFYRGHQTPNGRFRRVLVLSTTIPLLVYVIFITSVVGVSGYVTSSDAISGLESFLGRPAVLIGSLVGFLAVFTSFLALGLDLKNIFRYDAGFSPLGAWAGVMAIPPILFAVGIQDFVSIIGLVGAIAIGIDGIIILLSALRVCRAGSRCAIGSVSFHPIFPMLLIGALSLGVLYEVFMIVG</sequence>
<keyword evidence="4" id="KW-0997">Cell inner membrane</keyword>
<evidence type="ECO:0000313" key="9">
    <source>
        <dbReference type="EMBL" id="OGZ47265.1"/>
    </source>
</evidence>
<dbReference type="PANTHER" id="PTHR22950">
    <property type="entry name" value="AMINO ACID TRANSPORTER"/>
    <property type="match status" value="1"/>
</dbReference>
<evidence type="ECO:0008006" key="11">
    <source>
        <dbReference type="Google" id="ProtNLM"/>
    </source>
</evidence>
<evidence type="ECO:0000256" key="8">
    <source>
        <dbReference type="SAM" id="Phobius"/>
    </source>
</evidence>
<feature type="transmembrane region" description="Helical" evidence="8">
    <location>
        <begin position="259"/>
        <end position="280"/>
    </location>
</feature>
<dbReference type="Pfam" id="PF03222">
    <property type="entry name" value="Trp_Tyr_perm"/>
    <property type="match status" value="1"/>
</dbReference>
<dbReference type="InterPro" id="IPR018227">
    <property type="entry name" value="Amino_acid_transport_2"/>
</dbReference>
<feature type="transmembrane region" description="Helical" evidence="8">
    <location>
        <begin position="360"/>
        <end position="380"/>
    </location>
</feature>
<dbReference type="STRING" id="1802117.A3J54_01525"/>
<evidence type="ECO:0000256" key="7">
    <source>
        <dbReference type="ARBA" id="ARBA00023136"/>
    </source>
</evidence>
<evidence type="ECO:0000256" key="2">
    <source>
        <dbReference type="ARBA" id="ARBA00022448"/>
    </source>
</evidence>
<keyword evidence="5 8" id="KW-0812">Transmembrane</keyword>
<protein>
    <recommendedName>
        <fullName evidence="11">Amino acid transporter transmembrane domain-containing protein</fullName>
    </recommendedName>
</protein>
<gene>
    <name evidence="9" type="ORF">A3J54_01525</name>
</gene>
<dbReference type="EMBL" id="MHNN01000003">
    <property type="protein sequence ID" value="OGZ47265.1"/>
    <property type="molecule type" value="Genomic_DNA"/>
</dbReference>
<feature type="transmembrane region" description="Helical" evidence="8">
    <location>
        <begin position="292"/>
        <end position="313"/>
    </location>
</feature>
<dbReference type="AlphaFoldDB" id="A0A1G2GAI1"/>
<keyword evidence="2" id="KW-0813">Transport</keyword>
<feature type="transmembrane region" description="Helical" evidence="8">
    <location>
        <begin position="319"/>
        <end position="340"/>
    </location>
</feature>
<name>A0A1G2GAI1_9BACT</name>
<keyword evidence="7 8" id="KW-0472">Membrane</keyword>
<feature type="transmembrane region" description="Helical" evidence="8">
    <location>
        <begin position="39"/>
        <end position="60"/>
    </location>
</feature>
<evidence type="ECO:0000256" key="6">
    <source>
        <dbReference type="ARBA" id="ARBA00022989"/>
    </source>
</evidence>
<feature type="transmembrane region" description="Helical" evidence="8">
    <location>
        <begin position="144"/>
        <end position="164"/>
    </location>
</feature>
<keyword evidence="3" id="KW-1003">Cell membrane</keyword>
<dbReference type="GO" id="GO:0005886">
    <property type="term" value="C:plasma membrane"/>
    <property type="evidence" value="ECO:0007669"/>
    <property type="project" value="UniProtKB-SubCell"/>
</dbReference>
<keyword evidence="6 8" id="KW-1133">Transmembrane helix</keyword>
<reference evidence="9 10" key="1">
    <citation type="journal article" date="2016" name="Nat. Commun.">
        <title>Thousands of microbial genomes shed light on interconnected biogeochemical processes in an aquifer system.</title>
        <authorList>
            <person name="Anantharaman K."/>
            <person name="Brown C.T."/>
            <person name="Hug L.A."/>
            <person name="Sharon I."/>
            <person name="Castelle C.J."/>
            <person name="Probst A.J."/>
            <person name="Thomas B.C."/>
            <person name="Singh A."/>
            <person name="Wilkins M.J."/>
            <person name="Karaoz U."/>
            <person name="Brodie E.L."/>
            <person name="Williams K.H."/>
            <person name="Hubbard S.S."/>
            <person name="Banfield J.F."/>
        </authorList>
    </citation>
    <scope>NUCLEOTIDE SEQUENCE [LARGE SCALE GENOMIC DNA]</scope>
</reference>
<evidence type="ECO:0000256" key="4">
    <source>
        <dbReference type="ARBA" id="ARBA00022519"/>
    </source>
</evidence>
<comment type="subcellular location">
    <subcellularLocation>
        <location evidence="1">Cell inner membrane</location>
        <topology evidence="1">Multi-pass membrane protein</topology>
    </subcellularLocation>
</comment>